<accession>A0A7S4G704</accession>
<dbReference type="AlphaFoldDB" id="A0A7S4G704"/>
<evidence type="ECO:0000313" key="1">
    <source>
        <dbReference type="EMBL" id="CAE0827345.1"/>
    </source>
</evidence>
<protein>
    <submittedName>
        <fullName evidence="1">Uncharacterized protein</fullName>
    </submittedName>
</protein>
<organism evidence="1">
    <name type="scientific">Eutreptiella gymnastica</name>
    <dbReference type="NCBI Taxonomy" id="73025"/>
    <lineage>
        <taxon>Eukaryota</taxon>
        <taxon>Discoba</taxon>
        <taxon>Euglenozoa</taxon>
        <taxon>Euglenida</taxon>
        <taxon>Spirocuta</taxon>
        <taxon>Euglenophyceae</taxon>
        <taxon>Eutreptiales</taxon>
        <taxon>Eutreptiaceae</taxon>
        <taxon>Eutreptiella</taxon>
    </lineage>
</organism>
<gene>
    <name evidence="1" type="ORF">EGYM00163_LOCUS38606</name>
</gene>
<proteinExistence type="predicted"/>
<sequence length="195" mass="21590">MEAAKRVLIGSGKLQGIEARPWMSKGSPGPGLEARILWLKAPNMKSSSNIWEILHTQYWFAGVLTGDTVGRWGVRIWGTEEPSEQQRTGIANLLGAEAPTKRTRIRVYGYPAGFGYGTTWAQEEAARVFPSGRVQVLSCQHLVNTSITKPVFDITLTGVPTEWQAHKLESTDTRANPRIWRRCVSLVSGDARLDA</sequence>
<reference evidence="1" key="1">
    <citation type="submission" date="2021-01" db="EMBL/GenBank/DDBJ databases">
        <authorList>
            <person name="Corre E."/>
            <person name="Pelletier E."/>
            <person name="Niang G."/>
            <person name="Scheremetjew M."/>
            <person name="Finn R."/>
            <person name="Kale V."/>
            <person name="Holt S."/>
            <person name="Cochrane G."/>
            <person name="Meng A."/>
            <person name="Brown T."/>
            <person name="Cohen L."/>
        </authorList>
    </citation>
    <scope>NUCLEOTIDE SEQUENCE</scope>
    <source>
        <strain evidence="1">CCMP1594</strain>
    </source>
</reference>
<name>A0A7S4G704_9EUGL</name>
<dbReference type="EMBL" id="HBJA01111893">
    <property type="protein sequence ID" value="CAE0827345.1"/>
    <property type="molecule type" value="Transcribed_RNA"/>
</dbReference>